<evidence type="ECO:0000256" key="2">
    <source>
        <dbReference type="ARBA" id="ARBA00004370"/>
    </source>
</evidence>
<dbReference type="CDD" id="cd11069">
    <property type="entry name" value="CYP_FUM15-like"/>
    <property type="match status" value="1"/>
</dbReference>
<comment type="caution">
    <text evidence="14">The sequence shown here is derived from an EMBL/GenBank/DDBJ whole genome shotgun (WGS) entry which is preliminary data.</text>
</comment>
<dbReference type="AlphaFoldDB" id="A0AAW0C3B5"/>
<comment type="pathway">
    <text evidence="3">Secondary metabolite biosynthesis; terpenoid biosynthesis.</text>
</comment>
<keyword evidence="15" id="KW-1185">Reference proteome</keyword>
<dbReference type="GO" id="GO:0016705">
    <property type="term" value="F:oxidoreductase activity, acting on paired donors, with incorporation or reduction of molecular oxygen"/>
    <property type="evidence" value="ECO:0007669"/>
    <property type="project" value="InterPro"/>
</dbReference>
<comment type="cofactor">
    <cofactor evidence="1 13">
        <name>heme</name>
        <dbReference type="ChEBI" id="CHEBI:30413"/>
    </cofactor>
</comment>
<comment type="subcellular location">
    <subcellularLocation>
        <location evidence="2">Membrane</location>
    </subcellularLocation>
</comment>
<evidence type="ECO:0000256" key="5">
    <source>
        <dbReference type="ARBA" id="ARBA00022617"/>
    </source>
</evidence>
<keyword evidence="7 13" id="KW-0479">Metal-binding</keyword>
<evidence type="ECO:0000256" key="4">
    <source>
        <dbReference type="ARBA" id="ARBA00010617"/>
    </source>
</evidence>
<reference evidence="14 15" key="1">
    <citation type="journal article" date="2024" name="J Genomics">
        <title>Draft genome sequencing and assembly of Favolaschia claudopus CIRM-BRFM 2984 isolated from oak limbs.</title>
        <authorList>
            <person name="Navarro D."/>
            <person name="Drula E."/>
            <person name="Chaduli D."/>
            <person name="Cazenave R."/>
            <person name="Ahrendt S."/>
            <person name="Wang J."/>
            <person name="Lipzen A."/>
            <person name="Daum C."/>
            <person name="Barry K."/>
            <person name="Grigoriev I.V."/>
            <person name="Favel A."/>
            <person name="Rosso M.N."/>
            <person name="Martin F."/>
        </authorList>
    </citation>
    <scope>NUCLEOTIDE SEQUENCE [LARGE SCALE GENOMIC DNA]</scope>
    <source>
        <strain evidence="14 15">CIRM-BRFM 2984</strain>
    </source>
</reference>
<keyword evidence="6" id="KW-0812">Transmembrane</keyword>
<dbReference type="GO" id="GO:0004497">
    <property type="term" value="F:monooxygenase activity"/>
    <property type="evidence" value="ECO:0007669"/>
    <property type="project" value="UniProtKB-KW"/>
</dbReference>
<dbReference type="SUPFAM" id="SSF48264">
    <property type="entry name" value="Cytochrome P450"/>
    <property type="match status" value="1"/>
</dbReference>
<proteinExistence type="inferred from homology"/>
<dbReference type="InterPro" id="IPR050121">
    <property type="entry name" value="Cytochrome_P450_monoxygenase"/>
</dbReference>
<evidence type="ECO:0000256" key="8">
    <source>
        <dbReference type="ARBA" id="ARBA00022989"/>
    </source>
</evidence>
<gene>
    <name evidence="14" type="ORF">R3P38DRAFT_2922048</name>
</gene>
<dbReference type="GO" id="GO:0020037">
    <property type="term" value="F:heme binding"/>
    <property type="evidence" value="ECO:0007669"/>
    <property type="project" value="InterPro"/>
</dbReference>
<dbReference type="InterPro" id="IPR036396">
    <property type="entry name" value="Cyt_P450_sf"/>
</dbReference>
<evidence type="ECO:0000256" key="9">
    <source>
        <dbReference type="ARBA" id="ARBA00023002"/>
    </source>
</evidence>
<dbReference type="PRINTS" id="PR00385">
    <property type="entry name" value="P450"/>
</dbReference>
<accession>A0AAW0C3B5</accession>
<name>A0AAW0C3B5_9AGAR</name>
<dbReference type="Pfam" id="PF00067">
    <property type="entry name" value="p450"/>
    <property type="match status" value="1"/>
</dbReference>
<evidence type="ECO:0000256" key="3">
    <source>
        <dbReference type="ARBA" id="ARBA00004721"/>
    </source>
</evidence>
<evidence type="ECO:0000256" key="1">
    <source>
        <dbReference type="ARBA" id="ARBA00001971"/>
    </source>
</evidence>
<evidence type="ECO:0000256" key="13">
    <source>
        <dbReference type="PIRSR" id="PIRSR602403-1"/>
    </source>
</evidence>
<dbReference type="PANTHER" id="PTHR24305">
    <property type="entry name" value="CYTOCHROME P450"/>
    <property type="match status" value="1"/>
</dbReference>
<keyword evidence="8" id="KW-1133">Transmembrane helix</keyword>
<keyword evidence="9" id="KW-0560">Oxidoreductase</keyword>
<dbReference type="Proteomes" id="UP001362999">
    <property type="component" value="Unassembled WGS sequence"/>
</dbReference>
<dbReference type="InterPro" id="IPR001128">
    <property type="entry name" value="Cyt_P450"/>
</dbReference>
<keyword evidence="5 13" id="KW-0349">Heme</keyword>
<evidence type="ECO:0000313" key="14">
    <source>
        <dbReference type="EMBL" id="KAK7033329.1"/>
    </source>
</evidence>
<comment type="similarity">
    <text evidence="4">Belongs to the cytochrome P450 family.</text>
</comment>
<keyword evidence="12" id="KW-0472">Membrane</keyword>
<dbReference type="InterPro" id="IPR002403">
    <property type="entry name" value="Cyt_P450_E_grp-IV"/>
</dbReference>
<dbReference type="GO" id="GO:0016020">
    <property type="term" value="C:membrane"/>
    <property type="evidence" value="ECO:0007669"/>
    <property type="project" value="UniProtKB-SubCell"/>
</dbReference>
<dbReference type="EMBL" id="JAWWNJ010000023">
    <property type="protein sequence ID" value="KAK7033329.1"/>
    <property type="molecule type" value="Genomic_DNA"/>
</dbReference>
<keyword evidence="10 13" id="KW-0408">Iron</keyword>
<dbReference type="PRINTS" id="PR00465">
    <property type="entry name" value="EP450IV"/>
</dbReference>
<evidence type="ECO:0000256" key="7">
    <source>
        <dbReference type="ARBA" id="ARBA00022723"/>
    </source>
</evidence>
<evidence type="ECO:0000313" key="15">
    <source>
        <dbReference type="Proteomes" id="UP001362999"/>
    </source>
</evidence>
<evidence type="ECO:0000256" key="10">
    <source>
        <dbReference type="ARBA" id="ARBA00023004"/>
    </source>
</evidence>
<evidence type="ECO:0000256" key="11">
    <source>
        <dbReference type="ARBA" id="ARBA00023033"/>
    </source>
</evidence>
<feature type="binding site" description="axial binding residue" evidence="13">
    <location>
        <position position="483"/>
    </location>
    <ligand>
        <name>heme</name>
        <dbReference type="ChEBI" id="CHEBI:30413"/>
    </ligand>
    <ligandPart>
        <name>Fe</name>
        <dbReference type="ChEBI" id="CHEBI:18248"/>
    </ligandPart>
</feature>
<protein>
    <submittedName>
        <fullName evidence="14">Cytochrome P450</fullName>
    </submittedName>
</protein>
<keyword evidence="11" id="KW-0503">Monooxygenase</keyword>
<dbReference type="GO" id="GO:0005506">
    <property type="term" value="F:iron ion binding"/>
    <property type="evidence" value="ECO:0007669"/>
    <property type="project" value="InterPro"/>
</dbReference>
<sequence length="547" mass="61614">MSLTTIQDAASVQKLLYTLAATPFCYILYQTLHFLYHEWTSPLRMLPGPSKAHPLLGNFKSFKQMMDDSAIANEWRVKFGSVYRYRSLFSHSQLFVGDLKALSHVMNNNLIYQKAPFLLSHMERTLGHGILAVELDEHKKQRRILNQAFGVAQIRLLTETFVEKADQLRSIWTKQLVQDNGESRIDVCPWLRRLTVDIIGKAGFDYDFNSMDISGKPNELMEVFTELLHSPNAQVQTGFRLVQSMVPILGWVPVPGTKAFLRVREKMFQIARTIFASSKESNAHEHYAAGKRDLLSILLRANMSPDVGPSFRLTDEEVVAQIPTFLMSGHETTSGSVTWGLHALSMDIAVQTKLRDELLALGTDNPSMDELNALPYLENVVREVLRIYSPVNLTQRMAMVDDVMPLGKPFVDPTTGRVYESLHIPKGQMLHIPIDGVNTDPEIWGEDAAEFRPDRWNDLPAATNAIPGVWANQMTFLTGPHNCIGFKFSLVEMKAILFVILREFEFLPAIPKGGVHGTGRGFNHPMVAETPELGSSLPLIVRKFVRA</sequence>
<dbReference type="Gene3D" id="1.10.630.10">
    <property type="entry name" value="Cytochrome P450"/>
    <property type="match status" value="1"/>
</dbReference>
<dbReference type="PANTHER" id="PTHR24305:SF166">
    <property type="entry name" value="CYTOCHROME P450 12A4, MITOCHONDRIAL-RELATED"/>
    <property type="match status" value="1"/>
</dbReference>
<evidence type="ECO:0000256" key="6">
    <source>
        <dbReference type="ARBA" id="ARBA00022692"/>
    </source>
</evidence>
<organism evidence="14 15">
    <name type="scientific">Favolaschia claudopus</name>
    <dbReference type="NCBI Taxonomy" id="2862362"/>
    <lineage>
        <taxon>Eukaryota</taxon>
        <taxon>Fungi</taxon>
        <taxon>Dikarya</taxon>
        <taxon>Basidiomycota</taxon>
        <taxon>Agaricomycotina</taxon>
        <taxon>Agaricomycetes</taxon>
        <taxon>Agaricomycetidae</taxon>
        <taxon>Agaricales</taxon>
        <taxon>Marasmiineae</taxon>
        <taxon>Mycenaceae</taxon>
        <taxon>Favolaschia</taxon>
    </lineage>
</organism>
<evidence type="ECO:0000256" key="12">
    <source>
        <dbReference type="ARBA" id="ARBA00023136"/>
    </source>
</evidence>